<dbReference type="SUPFAM" id="SSF160631">
    <property type="entry name" value="SMI1/KNR4-like"/>
    <property type="match status" value="1"/>
</dbReference>
<feature type="domain" description="Knr4/Smi1-like" evidence="1">
    <location>
        <begin position="37"/>
        <end position="192"/>
    </location>
</feature>
<keyword evidence="3" id="KW-1185">Reference proteome</keyword>
<dbReference type="Pfam" id="PF09346">
    <property type="entry name" value="SMI1_KNR4"/>
    <property type="match status" value="1"/>
</dbReference>
<dbReference type="SMART" id="SM00860">
    <property type="entry name" value="SMI1_KNR4"/>
    <property type="match status" value="1"/>
</dbReference>
<organism evidence="2 3">
    <name type="scientific">Virgisporangium aurantiacum</name>
    <dbReference type="NCBI Taxonomy" id="175570"/>
    <lineage>
        <taxon>Bacteria</taxon>
        <taxon>Bacillati</taxon>
        <taxon>Actinomycetota</taxon>
        <taxon>Actinomycetes</taxon>
        <taxon>Micromonosporales</taxon>
        <taxon>Micromonosporaceae</taxon>
        <taxon>Virgisporangium</taxon>
    </lineage>
</organism>
<evidence type="ECO:0000259" key="1">
    <source>
        <dbReference type="SMART" id="SM00860"/>
    </source>
</evidence>
<dbReference type="InterPro" id="IPR051873">
    <property type="entry name" value="KNR4/SMI1_regulator"/>
</dbReference>
<dbReference type="InterPro" id="IPR037883">
    <property type="entry name" value="Knr4/Smi1-like_sf"/>
</dbReference>
<dbReference type="AlphaFoldDB" id="A0A8J3ZJE1"/>
<evidence type="ECO:0000313" key="3">
    <source>
        <dbReference type="Proteomes" id="UP000612585"/>
    </source>
</evidence>
<evidence type="ECO:0000313" key="2">
    <source>
        <dbReference type="EMBL" id="GIJ62600.1"/>
    </source>
</evidence>
<dbReference type="PANTHER" id="PTHR47432">
    <property type="entry name" value="CELL WALL ASSEMBLY REGULATOR SMI1"/>
    <property type="match status" value="1"/>
</dbReference>
<dbReference type="RefSeq" id="WP_204008330.1">
    <property type="nucleotide sequence ID" value="NZ_BOPG01000080.1"/>
</dbReference>
<reference evidence="2" key="1">
    <citation type="submission" date="2021-01" db="EMBL/GenBank/DDBJ databases">
        <title>Whole genome shotgun sequence of Virgisporangium aurantiacum NBRC 16421.</title>
        <authorList>
            <person name="Komaki H."/>
            <person name="Tamura T."/>
        </authorList>
    </citation>
    <scope>NUCLEOTIDE SEQUENCE</scope>
    <source>
        <strain evidence="2">NBRC 16421</strain>
    </source>
</reference>
<dbReference type="PANTHER" id="PTHR47432:SF1">
    <property type="entry name" value="CELL WALL ASSEMBLY REGULATOR SMI1"/>
    <property type="match status" value="1"/>
</dbReference>
<gene>
    <name evidence="2" type="ORF">Vau01_101160</name>
</gene>
<protein>
    <recommendedName>
        <fullName evidence="1">Knr4/Smi1-like domain-containing protein</fullName>
    </recommendedName>
</protein>
<dbReference type="Proteomes" id="UP000612585">
    <property type="component" value="Unassembled WGS sequence"/>
</dbReference>
<accession>A0A8J3ZJE1</accession>
<proteinExistence type="predicted"/>
<dbReference type="EMBL" id="BOPG01000080">
    <property type="protein sequence ID" value="GIJ62600.1"/>
    <property type="molecule type" value="Genomic_DNA"/>
</dbReference>
<sequence length="245" mass="26720">MTDAGADIDERVADAWARVEAALGRVLPDSLRQLNAPAAVEEIDAVEAVLAMPLPRDLRASLRIHNGTKWIFSADGQRRPSPVPLNQLYDTDGIVEATRMWRDNYHPEPHWDDPRVWAYLVDGGNHLFLTGSVRPIVGSPGAVIVGDMNGDVTWFLDGDPAPGGTPGQVVRVDVECATWDVLAPSWTELLVRYAEDLELFAADPHSSTLTIDDLGPACEWGGSTPSDPPAVRPAWLLNVDARDPY</sequence>
<dbReference type="InterPro" id="IPR018958">
    <property type="entry name" value="Knr4/Smi1-like_dom"/>
</dbReference>
<name>A0A8J3ZJE1_9ACTN</name>
<comment type="caution">
    <text evidence="2">The sequence shown here is derived from an EMBL/GenBank/DDBJ whole genome shotgun (WGS) entry which is preliminary data.</text>
</comment>